<keyword evidence="2" id="KW-1185">Reference proteome</keyword>
<accession>A0A388K1F4</accession>
<dbReference type="EMBL" id="BFEA01000043">
    <property type="protein sequence ID" value="GBG63855.1"/>
    <property type="molecule type" value="Genomic_DNA"/>
</dbReference>
<sequence length="205" mass="21591">MSPVVAACHVGRAGTVTWQPETLLSVGQANGTAARAGADGPFHPPPRPLGLSSGYHCPLLDERVRRGEVHVARREHIDDGRRVRRLRAVITRVTASGSGSEAPMTGDDRSVSRISARCAELADEAVVRHDEGSQTAHVSPRSCMVTRRQTGLGIAAVAVAASMEMAAVGSAFEPASAVEQLMLAGRIPGLSDPDESESEKHFVLS</sequence>
<organism evidence="1 2">
    <name type="scientific">Chara braunii</name>
    <name type="common">Braun's stonewort</name>
    <dbReference type="NCBI Taxonomy" id="69332"/>
    <lineage>
        <taxon>Eukaryota</taxon>
        <taxon>Viridiplantae</taxon>
        <taxon>Streptophyta</taxon>
        <taxon>Charophyceae</taxon>
        <taxon>Charales</taxon>
        <taxon>Characeae</taxon>
        <taxon>Chara</taxon>
    </lineage>
</organism>
<protein>
    <submittedName>
        <fullName evidence="1">Uncharacterized protein</fullName>
    </submittedName>
</protein>
<comment type="caution">
    <text evidence="1">The sequence shown here is derived from an EMBL/GenBank/DDBJ whole genome shotgun (WGS) entry which is preliminary data.</text>
</comment>
<dbReference type="Proteomes" id="UP000265515">
    <property type="component" value="Unassembled WGS sequence"/>
</dbReference>
<reference evidence="1 2" key="1">
    <citation type="journal article" date="2018" name="Cell">
        <title>The Chara Genome: Secondary Complexity and Implications for Plant Terrestrialization.</title>
        <authorList>
            <person name="Nishiyama T."/>
            <person name="Sakayama H."/>
            <person name="Vries J.D."/>
            <person name="Buschmann H."/>
            <person name="Saint-Marcoux D."/>
            <person name="Ullrich K.K."/>
            <person name="Haas F.B."/>
            <person name="Vanderstraeten L."/>
            <person name="Becker D."/>
            <person name="Lang D."/>
            <person name="Vosolsobe S."/>
            <person name="Rombauts S."/>
            <person name="Wilhelmsson P.K.I."/>
            <person name="Janitza P."/>
            <person name="Kern R."/>
            <person name="Heyl A."/>
            <person name="Rumpler F."/>
            <person name="Villalobos L.I.A.C."/>
            <person name="Clay J.M."/>
            <person name="Skokan R."/>
            <person name="Toyoda A."/>
            <person name="Suzuki Y."/>
            <person name="Kagoshima H."/>
            <person name="Schijlen E."/>
            <person name="Tajeshwar N."/>
            <person name="Catarino B."/>
            <person name="Hetherington A.J."/>
            <person name="Saltykova A."/>
            <person name="Bonnot C."/>
            <person name="Breuninger H."/>
            <person name="Symeonidi A."/>
            <person name="Radhakrishnan G.V."/>
            <person name="Van Nieuwerburgh F."/>
            <person name="Deforce D."/>
            <person name="Chang C."/>
            <person name="Karol K.G."/>
            <person name="Hedrich R."/>
            <person name="Ulvskov P."/>
            <person name="Glockner G."/>
            <person name="Delwiche C.F."/>
            <person name="Petrasek J."/>
            <person name="Van de Peer Y."/>
            <person name="Friml J."/>
            <person name="Beilby M."/>
            <person name="Dolan L."/>
            <person name="Kohara Y."/>
            <person name="Sugano S."/>
            <person name="Fujiyama A."/>
            <person name="Delaux P.-M."/>
            <person name="Quint M."/>
            <person name="TheiBen G."/>
            <person name="Hagemann M."/>
            <person name="Harholt J."/>
            <person name="Dunand C."/>
            <person name="Zachgo S."/>
            <person name="Langdale J."/>
            <person name="Maumus F."/>
            <person name="Straeten D.V.D."/>
            <person name="Gould S.B."/>
            <person name="Rensing S.A."/>
        </authorList>
    </citation>
    <scope>NUCLEOTIDE SEQUENCE [LARGE SCALE GENOMIC DNA]</scope>
    <source>
        <strain evidence="1 2">S276</strain>
    </source>
</reference>
<evidence type="ECO:0000313" key="2">
    <source>
        <dbReference type="Proteomes" id="UP000265515"/>
    </source>
</evidence>
<dbReference type="AlphaFoldDB" id="A0A388K1F4"/>
<evidence type="ECO:0000313" key="1">
    <source>
        <dbReference type="EMBL" id="GBG63855.1"/>
    </source>
</evidence>
<name>A0A388K1F4_CHABU</name>
<gene>
    <name evidence="1" type="ORF">CBR_g39639</name>
</gene>
<dbReference type="Gramene" id="GBG63855">
    <property type="protein sequence ID" value="GBG63855"/>
    <property type="gene ID" value="CBR_g39639"/>
</dbReference>
<proteinExistence type="predicted"/>